<evidence type="ECO:0000256" key="2">
    <source>
        <dbReference type="SAM" id="Phobius"/>
    </source>
</evidence>
<comment type="caution">
    <text evidence="3">The sequence shown here is derived from an EMBL/GenBank/DDBJ whole genome shotgun (WGS) entry which is preliminary data.</text>
</comment>
<sequence>MQDENTQVSVPEHSAPDAVERLTDENRPRKRSLLRRRSVYIAACVVLVLMLSACISVLVTTMMQPAYVVFDMKGTIDTFRQQTAQSSLTKEALEALTKRFGASLDASLTRWQATHGGIILVKGAVVSGAVDITPEIQADIARQMQGAP</sequence>
<feature type="compositionally biased region" description="Basic and acidic residues" evidence="1">
    <location>
        <begin position="14"/>
        <end position="24"/>
    </location>
</feature>
<name>A0A9P3WFB8_KLUIN</name>
<reference evidence="3" key="2">
    <citation type="submission" date="2020-10" db="EMBL/GenBank/DDBJ databases">
        <authorList>
            <consortium name="NCBI Pathogen Detection Project"/>
        </authorList>
    </citation>
    <scope>NUCLEOTIDE SEQUENCE</scope>
    <source>
        <strain evidence="3">CAVp300</strain>
    </source>
</reference>
<protein>
    <submittedName>
        <fullName evidence="3">Type-F conjugative transfer system protein TrbI</fullName>
    </submittedName>
</protein>
<dbReference type="RefSeq" id="WP_052958797.1">
    <property type="nucleotide sequence ID" value="NZ_CABMNU010000003.1"/>
</dbReference>
<feature type="region of interest" description="Disordered" evidence="1">
    <location>
        <begin position="1"/>
        <end position="24"/>
    </location>
</feature>
<dbReference type="Pfam" id="PF09677">
    <property type="entry name" value="TrbI_Ftype"/>
    <property type="match status" value="1"/>
</dbReference>
<feature type="transmembrane region" description="Helical" evidence="2">
    <location>
        <begin position="39"/>
        <end position="63"/>
    </location>
</feature>
<evidence type="ECO:0000256" key="1">
    <source>
        <dbReference type="SAM" id="MobiDB-lite"/>
    </source>
</evidence>
<keyword evidence="2" id="KW-0812">Transmembrane</keyword>
<keyword evidence="2" id="KW-1133">Transmembrane helix</keyword>
<accession>A0A9P3WFB8</accession>
<dbReference type="EMBL" id="DACSUM010000028">
    <property type="protein sequence ID" value="HAT3582983.1"/>
    <property type="molecule type" value="Genomic_DNA"/>
</dbReference>
<dbReference type="Proteomes" id="UP000867740">
    <property type="component" value="Unassembled WGS sequence"/>
</dbReference>
<evidence type="ECO:0000313" key="4">
    <source>
        <dbReference type="Proteomes" id="UP000867740"/>
    </source>
</evidence>
<organism evidence="3 4">
    <name type="scientific">Kluyvera intermedia</name>
    <name type="common">Enterobacter intermedius</name>
    <dbReference type="NCBI Taxonomy" id="61648"/>
    <lineage>
        <taxon>Bacteria</taxon>
        <taxon>Pseudomonadati</taxon>
        <taxon>Pseudomonadota</taxon>
        <taxon>Gammaproteobacteria</taxon>
        <taxon>Enterobacterales</taxon>
        <taxon>Enterobacteriaceae</taxon>
        <taxon>Kluyvera</taxon>
    </lineage>
</organism>
<reference evidence="3" key="1">
    <citation type="journal article" date="2018" name="Genome Biol.">
        <title>SKESA: strategic k-mer extension for scrupulous assemblies.</title>
        <authorList>
            <person name="Souvorov A."/>
            <person name="Agarwala R."/>
            <person name="Lipman D.J."/>
        </authorList>
    </citation>
    <scope>NUCLEOTIDE SEQUENCE</scope>
    <source>
        <strain evidence="3">CAVp300</strain>
    </source>
</reference>
<evidence type="ECO:0000313" key="3">
    <source>
        <dbReference type="EMBL" id="HAT3582983.1"/>
    </source>
</evidence>
<dbReference type="InterPro" id="IPR014115">
    <property type="entry name" value="TrbI_Ftype"/>
</dbReference>
<dbReference type="AlphaFoldDB" id="A0A9P3WFB8"/>
<proteinExistence type="predicted"/>
<keyword evidence="2" id="KW-0472">Membrane</keyword>
<gene>
    <name evidence="3" type="primary">trbI</name>
    <name evidence="3" type="ORF">I8531_003310</name>
</gene>
<dbReference type="NCBIfam" id="TIGR02744">
    <property type="entry name" value="TrbI_Ftype"/>
    <property type="match status" value="1"/>
</dbReference>